<evidence type="ECO:0000259" key="1">
    <source>
        <dbReference type="PROSITE" id="PS50878"/>
    </source>
</evidence>
<evidence type="ECO:0000313" key="2">
    <source>
        <dbReference type="EMBL" id="CAD1551474.1"/>
    </source>
</evidence>
<dbReference type="InterPro" id="IPR043502">
    <property type="entry name" value="DNA/RNA_pol_sf"/>
</dbReference>
<accession>A0A6V7JH45</accession>
<dbReference type="PANTHER" id="PTHR35450">
    <property type="entry name" value="REVERSE TRANSCRIPTASE DOMAIN-CONTAINING PROTEIN"/>
    <property type="match status" value="1"/>
</dbReference>
<dbReference type="PANTHER" id="PTHR35450:SF2">
    <property type="entry name" value="REVERSE TRANSCRIPTASE DOMAIN-CONTAINING PROTEIN"/>
    <property type="match status" value="1"/>
</dbReference>
<proteinExistence type="predicted"/>
<dbReference type="Pfam" id="PF00078">
    <property type="entry name" value="RVT_1"/>
    <property type="match status" value="1"/>
</dbReference>
<sequence length="643" mass="73256">MAWVDYRKAFDSTSRQLILMLLEWLGVENNLVRCIGDLVPLWRTCFTITSADVEIISRMVQFRRGVFQGDSLSPLLFNISLMPLSVALRAVEGYKAGRPGDRRHEISHLYYMDDLKLFASGERQLKLQLDIVAKYSEAIGMEFELDKCAAVHIKRGRVDVGGEDVQLVDGNVIQHLDIEGSYRYLGLNQRSIVDEVQVEEALRSEYKRRLRRVWRTELSGKNKVAATNMFAVPVLLYTFGVVKWSRSELKQLNRDTRKLMNIHRSLHPRSSSPRQYFPRECGGRGLLRVESLHDRLVLRVACDVVNSTDPLMDFVHEDELRGVQAFLYKAADGTAEALGLEFRRGRGQVMPANSLVGMSKSRRKVAIRSAEQAILYQQHADRPMHGRFFCLIEEQGLSAQLTFSFLKSACLMSETEGFICACQDGVINTLVYRSRIMGLQVPDTRFRACKQAPETLTHLLSACPTYAVSAYIHRHNAALRVLYYHLRHSYGVDETPVLPYAPGEIESVVVNESCKIYWNFSFATVRQIRATKPDIVLSDFDDKVVYVIEFSAPAEGNMSREEEEKRLKYQSLLFEFRRLHRGFEVHLVVLILGSLGGMKDTFVSELKIIPACRHKAYALAAQMQKAVILGSLRLLRQHDSGLH</sequence>
<feature type="domain" description="Reverse transcriptase" evidence="1">
    <location>
        <begin position="1"/>
        <end position="189"/>
    </location>
</feature>
<dbReference type="InterPro" id="IPR000477">
    <property type="entry name" value="RT_dom"/>
</dbReference>
<dbReference type="SUPFAM" id="SSF56672">
    <property type="entry name" value="DNA/RNA polymerases"/>
    <property type="match status" value="1"/>
</dbReference>
<dbReference type="EMBL" id="CADCXW020000017">
    <property type="protein sequence ID" value="CAD1551474.1"/>
    <property type="molecule type" value="Genomic_DNA"/>
</dbReference>
<organism evidence="2">
    <name type="scientific">Bracon brevicornis</name>
    <dbReference type="NCBI Taxonomy" id="1563983"/>
    <lineage>
        <taxon>Eukaryota</taxon>
        <taxon>Metazoa</taxon>
        <taxon>Ecdysozoa</taxon>
        <taxon>Arthropoda</taxon>
        <taxon>Hexapoda</taxon>
        <taxon>Insecta</taxon>
        <taxon>Pterygota</taxon>
        <taxon>Neoptera</taxon>
        <taxon>Endopterygota</taxon>
        <taxon>Hymenoptera</taxon>
        <taxon>Apocrita</taxon>
        <taxon>Ichneumonoidea</taxon>
        <taxon>Braconidae</taxon>
        <taxon>Braconinae</taxon>
        <taxon>Bracon</taxon>
    </lineage>
</organism>
<protein>
    <recommendedName>
        <fullName evidence="1">Reverse transcriptase domain-containing protein</fullName>
    </recommendedName>
</protein>
<dbReference type="PROSITE" id="PS50878">
    <property type="entry name" value="RT_POL"/>
    <property type="match status" value="1"/>
</dbReference>
<reference evidence="2" key="1">
    <citation type="submission" date="2020-07" db="EMBL/GenBank/DDBJ databases">
        <authorList>
            <person name="Ferguson B K."/>
        </authorList>
    </citation>
    <scope>NUCLEOTIDE SEQUENCE</scope>
    <source>
        <strain evidence="2">L06</strain>
    </source>
</reference>
<dbReference type="GO" id="GO:0071897">
    <property type="term" value="P:DNA biosynthetic process"/>
    <property type="evidence" value="ECO:0007669"/>
    <property type="project" value="UniProtKB-ARBA"/>
</dbReference>
<gene>
    <name evidence="2" type="ORF">BBRV_LOCUS52800</name>
</gene>
<dbReference type="AlphaFoldDB" id="A0A6V7JH45"/>
<name>A0A6V7JH45_9HYME</name>